<keyword evidence="1" id="KW-0472">Membrane</keyword>
<feature type="transmembrane region" description="Helical" evidence="1">
    <location>
        <begin position="125"/>
        <end position="144"/>
    </location>
</feature>
<gene>
    <name evidence="2" type="ORF">GCM10010517_51580</name>
</gene>
<evidence type="ECO:0000313" key="2">
    <source>
        <dbReference type="EMBL" id="GAA2887673.1"/>
    </source>
</evidence>
<evidence type="ECO:0000313" key="3">
    <source>
        <dbReference type="Proteomes" id="UP001500831"/>
    </source>
</evidence>
<comment type="caution">
    <text evidence="2">The sequence shown here is derived from an EMBL/GenBank/DDBJ whole genome shotgun (WGS) entry which is preliminary data.</text>
</comment>
<reference evidence="2 3" key="1">
    <citation type="journal article" date="2019" name="Int. J. Syst. Evol. Microbiol.">
        <title>The Global Catalogue of Microorganisms (GCM) 10K type strain sequencing project: providing services to taxonomists for standard genome sequencing and annotation.</title>
        <authorList>
            <consortium name="The Broad Institute Genomics Platform"/>
            <consortium name="The Broad Institute Genome Sequencing Center for Infectious Disease"/>
            <person name="Wu L."/>
            <person name="Ma J."/>
        </authorList>
    </citation>
    <scope>NUCLEOTIDE SEQUENCE [LARGE SCALE GENOMIC DNA]</scope>
    <source>
        <strain evidence="2 3">JCM 6242</strain>
    </source>
</reference>
<proteinExistence type="predicted"/>
<organism evidence="2 3">
    <name type="scientific">Streptosporangium fragile</name>
    <dbReference type="NCBI Taxonomy" id="46186"/>
    <lineage>
        <taxon>Bacteria</taxon>
        <taxon>Bacillati</taxon>
        <taxon>Actinomycetota</taxon>
        <taxon>Actinomycetes</taxon>
        <taxon>Streptosporangiales</taxon>
        <taxon>Streptosporangiaceae</taxon>
        <taxon>Streptosporangium</taxon>
    </lineage>
</organism>
<protein>
    <submittedName>
        <fullName evidence="2">Uncharacterized protein</fullName>
    </submittedName>
</protein>
<dbReference type="EMBL" id="BAAAVI010000041">
    <property type="protein sequence ID" value="GAA2887673.1"/>
    <property type="molecule type" value="Genomic_DNA"/>
</dbReference>
<accession>A0ABN3W276</accession>
<feature type="transmembrane region" description="Helical" evidence="1">
    <location>
        <begin position="101"/>
        <end position="119"/>
    </location>
</feature>
<sequence length="150" mass="15754">MVVGVSAGDTGSEADTDLVLTADVNRWARVNNRSVQDHHDIRQDMRATVEARRHLGPEYEAALIESFVSRLDATIAQRVRAEMHAAGGPAPGRQRKNGGSLAIALGSMGLGIPLTGIAAGEAGTAGLLLTWGGIVAINVAHALGRWRARD</sequence>
<keyword evidence="1" id="KW-1133">Transmembrane helix</keyword>
<keyword evidence="1" id="KW-0812">Transmembrane</keyword>
<dbReference type="Proteomes" id="UP001500831">
    <property type="component" value="Unassembled WGS sequence"/>
</dbReference>
<keyword evidence="3" id="KW-1185">Reference proteome</keyword>
<name>A0ABN3W276_9ACTN</name>
<evidence type="ECO:0000256" key="1">
    <source>
        <dbReference type="SAM" id="Phobius"/>
    </source>
</evidence>